<reference evidence="2 3" key="1">
    <citation type="journal article" date="2014" name="ISME J.">
        <title>Candidatus Competibacter-lineage genomes retrieved from metagenomes reveal functional metabolic diversity.</title>
        <authorList>
            <person name="McIlroy S.J."/>
            <person name="Albertsen M."/>
            <person name="Andresen E.K."/>
            <person name="Saunders A.M."/>
            <person name="Kristiansen R."/>
            <person name="Stokholm-Bjerregaard M."/>
            <person name="Nielsen K.L."/>
            <person name="Nielsen P.H."/>
        </authorList>
    </citation>
    <scope>NUCLEOTIDE SEQUENCE [LARGE SCALE GENOMIC DNA]</scope>
    <source>
        <strain evidence="2 3">Run_B_J11</strain>
    </source>
</reference>
<name>A0A7U7J2S5_9GAMM</name>
<dbReference type="Proteomes" id="UP000019184">
    <property type="component" value="Unassembled WGS sequence"/>
</dbReference>
<dbReference type="AlphaFoldDB" id="A0A7U7J2S5"/>
<keyword evidence="1" id="KW-0472">Membrane</keyword>
<evidence type="ECO:0000313" key="3">
    <source>
        <dbReference type="Proteomes" id="UP000019184"/>
    </source>
</evidence>
<evidence type="ECO:0000256" key="1">
    <source>
        <dbReference type="SAM" id="Phobius"/>
    </source>
</evidence>
<gene>
    <name evidence="2" type="ORF">BN874_1680048</name>
</gene>
<sequence>MKRYEELLIALLLMVLIGRRLNILKLWFFEGSCGEGLSKTDGDPLRRLVVGLIAMKINLLLMSNPPKVLLMRH</sequence>
<organism evidence="2 3">
    <name type="scientific">Candidatus Contendobacter odensis Run_B_J11</name>
    <dbReference type="NCBI Taxonomy" id="1400861"/>
    <lineage>
        <taxon>Bacteria</taxon>
        <taxon>Pseudomonadati</taxon>
        <taxon>Pseudomonadota</taxon>
        <taxon>Gammaproteobacteria</taxon>
        <taxon>Candidatus Competibacteraceae</taxon>
        <taxon>Candidatus Contendibacter</taxon>
    </lineage>
</organism>
<dbReference type="EMBL" id="CBTK010000077">
    <property type="protein sequence ID" value="CDH44472.1"/>
    <property type="molecule type" value="Genomic_DNA"/>
</dbReference>
<keyword evidence="1" id="KW-1133">Transmembrane helix</keyword>
<protein>
    <submittedName>
        <fullName evidence="2">Uncharacterized protein</fullName>
    </submittedName>
</protein>
<accession>A0A7U7J2S5</accession>
<keyword evidence="1" id="KW-0812">Transmembrane</keyword>
<feature type="transmembrane region" description="Helical" evidence="1">
    <location>
        <begin position="45"/>
        <end position="63"/>
    </location>
</feature>
<keyword evidence="3" id="KW-1185">Reference proteome</keyword>
<evidence type="ECO:0000313" key="2">
    <source>
        <dbReference type="EMBL" id="CDH44472.1"/>
    </source>
</evidence>
<proteinExistence type="predicted"/>
<comment type="caution">
    <text evidence="2">The sequence shown here is derived from an EMBL/GenBank/DDBJ whole genome shotgun (WGS) entry which is preliminary data.</text>
</comment>